<keyword evidence="1" id="KW-0704">Schiff base</keyword>
<dbReference type="Gene3D" id="3.20.20.70">
    <property type="entry name" value="Aldolase class I"/>
    <property type="match status" value="1"/>
</dbReference>
<dbReference type="GO" id="GO:0005975">
    <property type="term" value="P:carbohydrate metabolic process"/>
    <property type="evidence" value="ECO:0007669"/>
    <property type="project" value="InterPro"/>
</dbReference>
<dbReference type="Pfam" id="PF00923">
    <property type="entry name" value="TAL_FSA"/>
    <property type="match status" value="1"/>
</dbReference>
<proteinExistence type="predicted"/>
<protein>
    <recommendedName>
        <fullName evidence="3">Transaldolase</fullName>
    </recommendedName>
</protein>
<dbReference type="EMBL" id="UINC01132275">
    <property type="protein sequence ID" value="SVD14484.1"/>
    <property type="molecule type" value="Genomic_DNA"/>
</dbReference>
<dbReference type="PANTHER" id="PTHR10683:SF40">
    <property type="entry name" value="FRUCTOSE-6-PHOSPHATE ALDOLASE 1-RELATED"/>
    <property type="match status" value="1"/>
</dbReference>
<evidence type="ECO:0008006" key="3">
    <source>
        <dbReference type="Google" id="ProtNLM"/>
    </source>
</evidence>
<reference evidence="2" key="1">
    <citation type="submission" date="2018-05" db="EMBL/GenBank/DDBJ databases">
        <authorList>
            <person name="Lanie J.A."/>
            <person name="Ng W.-L."/>
            <person name="Kazmierczak K.M."/>
            <person name="Andrzejewski T.M."/>
            <person name="Davidsen T.M."/>
            <person name="Wayne K.J."/>
            <person name="Tettelin H."/>
            <person name="Glass J.I."/>
            <person name="Rusch D."/>
            <person name="Podicherti R."/>
            <person name="Tsui H.-C.T."/>
            <person name="Winkler M.E."/>
        </authorList>
    </citation>
    <scope>NUCLEOTIDE SEQUENCE</scope>
</reference>
<evidence type="ECO:0000256" key="1">
    <source>
        <dbReference type="ARBA" id="ARBA00023270"/>
    </source>
</evidence>
<gene>
    <name evidence="2" type="ORF">METZ01_LOCUS367338</name>
</gene>
<dbReference type="AlphaFoldDB" id="A0A382SX67"/>
<sequence length="231" mass="25956">MIKLFADGADKQDILDMYKNPRIDGFTTNPTLMRKAGITDYVTFAKEILDEITDKPVSFEVFADEYEEMEQQALKISKWGENVYVKIPVMNTKMVPSYELIRHLSLKGVKINITAIMTLEQIRLVSESVIGGPSCFVSVFAGRIADTGVDPVPLMRQALKILKIAPNAELLWASPREVLNVYQAESIGCHIITATNDILKKLNLKAKDLTEFSQETVQMFYQDAQASGFKL</sequence>
<dbReference type="SUPFAM" id="SSF51569">
    <property type="entry name" value="Aldolase"/>
    <property type="match status" value="1"/>
</dbReference>
<dbReference type="NCBIfam" id="TIGR02134">
    <property type="entry name" value="transald_staph"/>
    <property type="match status" value="1"/>
</dbReference>
<evidence type="ECO:0000313" key="2">
    <source>
        <dbReference type="EMBL" id="SVD14484.1"/>
    </source>
</evidence>
<accession>A0A382SX67</accession>
<dbReference type="PANTHER" id="PTHR10683">
    <property type="entry name" value="TRANSALDOLASE"/>
    <property type="match status" value="1"/>
</dbReference>
<dbReference type="InterPro" id="IPR011861">
    <property type="entry name" value="Transald_staph-type"/>
</dbReference>
<dbReference type="InterPro" id="IPR001585">
    <property type="entry name" value="TAL/FSA"/>
</dbReference>
<dbReference type="InterPro" id="IPR013785">
    <property type="entry name" value="Aldolase_TIM"/>
</dbReference>
<name>A0A382SX67_9ZZZZ</name>
<organism evidence="2">
    <name type="scientific">marine metagenome</name>
    <dbReference type="NCBI Taxonomy" id="408172"/>
    <lineage>
        <taxon>unclassified sequences</taxon>
        <taxon>metagenomes</taxon>
        <taxon>ecological metagenomes</taxon>
    </lineage>
</organism>